<dbReference type="AlphaFoldDB" id="A0A2P2PED0"/>
<accession>A0A2P2PED0</accession>
<evidence type="ECO:0000313" key="1">
    <source>
        <dbReference type="EMBL" id="MBX53021.1"/>
    </source>
</evidence>
<dbReference type="EMBL" id="GGEC01072537">
    <property type="protein sequence ID" value="MBX53021.1"/>
    <property type="molecule type" value="Transcribed_RNA"/>
</dbReference>
<reference evidence="1" key="1">
    <citation type="submission" date="2018-02" db="EMBL/GenBank/DDBJ databases">
        <title>Rhizophora mucronata_Transcriptome.</title>
        <authorList>
            <person name="Meera S.P."/>
            <person name="Sreeshan A."/>
            <person name="Augustine A."/>
        </authorList>
    </citation>
    <scope>NUCLEOTIDE SEQUENCE</scope>
    <source>
        <tissue evidence="1">Leaf</tissue>
    </source>
</reference>
<organism evidence="1">
    <name type="scientific">Rhizophora mucronata</name>
    <name type="common">Asiatic mangrove</name>
    <dbReference type="NCBI Taxonomy" id="61149"/>
    <lineage>
        <taxon>Eukaryota</taxon>
        <taxon>Viridiplantae</taxon>
        <taxon>Streptophyta</taxon>
        <taxon>Embryophyta</taxon>
        <taxon>Tracheophyta</taxon>
        <taxon>Spermatophyta</taxon>
        <taxon>Magnoliopsida</taxon>
        <taxon>eudicotyledons</taxon>
        <taxon>Gunneridae</taxon>
        <taxon>Pentapetalae</taxon>
        <taxon>rosids</taxon>
        <taxon>fabids</taxon>
        <taxon>Malpighiales</taxon>
        <taxon>Rhizophoraceae</taxon>
        <taxon>Rhizophora</taxon>
    </lineage>
</organism>
<name>A0A2P2PED0_RHIMU</name>
<sequence length="47" mass="5970">MLYLRYISRYFEKIYINKCRLNLIDMLETTIIHTYYISDLIWIEFFP</sequence>
<protein>
    <submittedName>
        <fullName evidence="1">Uncharacterized protein</fullName>
    </submittedName>
</protein>
<proteinExistence type="predicted"/>